<dbReference type="KEGG" id="cce:Ccel_0871"/>
<gene>
    <name evidence="1" type="ordered locus">Ccel_0871</name>
</gene>
<dbReference type="Proteomes" id="UP000001349">
    <property type="component" value="Chromosome"/>
</dbReference>
<accession>B8I8L0</accession>
<keyword evidence="2" id="KW-1185">Reference proteome</keyword>
<evidence type="ECO:0000313" key="1">
    <source>
        <dbReference type="EMBL" id="ACL75243.1"/>
    </source>
</evidence>
<reference evidence="1 2" key="1">
    <citation type="submission" date="2009-01" db="EMBL/GenBank/DDBJ databases">
        <title>Complete sequence of Clostridium cellulolyticum H10.</title>
        <authorList>
            <consortium name="US DOE Joint Genome Institute"/>
            <person name="Lucas S."/>
            <person name="Copeland A."/>
            <person name="Lapidus A."/>
            <person name="Glavina del Rio T."/>
            <person name="Dalin E."/>
            <person name="Tice H."/>
            <person name="Bruce D."/>
            <person name="Goodwin L."/>
            <person name="Pitluck S."/>
            <person name="Chertkov O."/>
            <person name="Saunders E."/>
            <person name="Brettin T."/>
            <person name="Detter J.C."/>
            <person name="Han C."/>
            <person name="Larimer F."/>
            <person name="Land M."/>
            <person name="Hauser L."/>
            <person name="Kyrpides N."/>
            <person name="Ivanova N."/>
            <person name="Zhou J."/>
            <person name="Richardson P."/>
        </authorList>
    </citation>
    <scope>NUCLEOTIDE SEQUENCE [LARGE SCALE GENOMIC DNA]</scope>
    <source>
        <strain evidence="2">ATCC 35319 / DSM 5812 / JCM 6584 / H10</strain>
    </source>
</reference>
<proteinExistence type="predicted"/>
<dbReference type="HOGENOM" id="CLU_1432260_0_0_9"/>
<evidence type="ECO:0000313" key="2">
    <source>
        <dbReference type="Proteomes" id="UP000001349"/>
    </source>
</evidence>
<sequence>MSNILFFYVGNSYNEKKFDLFKSQHNIYSFFDKQNCSSPILSDKLGFTVDYSNPDELNQLISEISSIDQIFVFSKLTNYKEKLEEMQEILDKVFLILKAVTFKLMLQKRGNVWLMHEQYLDTKCLSSELGAGLKSLIQVFAMEMSKKGIKANYIILNSNKDKAKDKLENIIEWGESDCVFNFTAQQLII</sequence>
<organism evidence="1 2">
    <name type="scientific">Ruminiclostridium cellulolyticum (strain ATCC 35319 / DSM 5812 / JCM 6584 / H10)</name>
    <name type="common">Clostridium cellulolyticum</name>
    <dbReference type="NCBI Taxonomy" id="394503"/>
    <lineage>
        <taxon>Bacteria</taxon>
        <taxon>Bacillati</taxon>
        <taxon>Bacillota</taxon>
        <taxon>Clostridia</taxon>
        <taxon>Eubacteriales</taxon>
        <taxon>Oscillospiraceae</taxon>
        <taxon>Ruminiclostridium</taxon>
    </lineage>
</organism>
<protein>
    <submittedName>
        <fullName evidence="1">Uncharacterized protein</fullName>
    </submittedName>
</protein>
<dbReference type="STRING" id="394503.Ccel_0871"/>
<dbReference type="RefSeq" id="WP_015924403.1">
    <property type="nucleotide sequence ID" value="NC_011898.1"/>
</dbReference>
<name>B8I8L0_RUMCH</name>
<dbReference type="AlphaFoldDB" id="B8I8L0"/>
<dbReference type="EMBL" id="CP001348">
    <property type="protein sequence ID" value="ACL75243.1"/>
    <property type="molecule type" value="Genomic_DNA"/>
</dbReference>